<name>A0ABQ4IED5_9ACTN</name>
<evidence type="ECO:0000256" key="2">
    <source>
        <dbReference type="RuleBase" id="RU004508"/>
    </source>
</evidence>
<comment type="caution">
    <text evidence="3">The sequence shown here is derived from an EMBL/GenBank/DDBJ whole genome shotgun (WGS) entry which is preliminary data.</text>
</comment>
<dbReference type="PIRSF" id="PIRSF000390">
    <property type="entry name" value="PLP_StrS"/>
    <property type="match status" value="1"/>
</dbReference>
<keyword evidence="4" id="KW-1185">Reference proteome</keyword>
<comment type="similarity">
    <text evidence="2">Belongs to the DegT/DnrJ/EryC1 family.</text>
</comment>
<evidence type="ECO:0000256" key="1">
    <source>
        <dbReference type="ARBA" id="ARBA00001933"/>
    </source>
</evidence>
<dbReference type="PANTHER" id="PTHR30244">
    <property type="entry name" value="TRANSAMINASE"/>
    <property type="match status" value="1"/>
</dbReference>
<dbReference type="RefSeq" id="WP_204291400.1">
    <property type="nucleotide sequence ID" value="NZ_BAAAGZ010000010.1"/>
</dbReference>
<dbReference type="CDD" id="cd00616">
    <property type="entry name" value="AHBA_syn"/>
    <property type="match status" value="1"/>
</dbReference>
<protein>
    <submittedName>
        <fullName evidence="3">UDP-4-amino-4, 6-dideoxy-N-acetyl-beta-L-altrosami ne transaminase</fullName>
    </submittedName>
</protein>
<dbReference type="PANTHER" id="PTHR30244:SF34">
    <property type="entry name" value="DTDP-4-AMINO-4,6-DIDEOXYGALACTOSE TRANSAMINASE"/>
    <property type="match status" value="1"/>
</dbReference>
<proteinExistence type="inferred from homology"/>
<evidence type="ECO:0000313" key="3">
    <source>
        <dbReference type="EMBL" id="GIJ16275.1"/>
    </source>
</evidence>
<dbReference type="InterPro" id="IPR000653">
    <property type="entry name" value="DegT/StrS_aminotransferase"/>
</dbReference>
<dbReference type="Proteomes" id="UP000647860">
    <property type="component" value="Unassembled WGS sequence"/>
</dbReference>
<dbReference type="SUPFAM" id="SSF53383">
    <property type="entry name" value="PLP-dependent transferases"/>
    <property type="match status" value="1"/>
</dbReference>
<comment type="cofactor">
    <cofactor evidence="1">
        <name>pyridoxal 5'-phosphate</name>
        <dbReference type="ChEBI" id="CHEBI:597326"/>
    </cofactor>
</comment>
<dbReference type="Pfam" id="PF01041">
    <property type="entry name" value="DegT_DnrJ_EryC1"/>
    <property type="match status" value="1"/>
</dbReference>
<reference evidence="3 4" key="1">
    <citation type="submission" date="2021-01" db="EMBL/GenBank/DDBJ databases">
        <title>Whole genome shotgun sequence of Verrucosispora gifhornensis NBRC 16317.</title>
        <authorList>
            <person name="Komaki H."/>
            <person name="Tamura T."/>
        </authorList>
    </citation>
    <scope>NUCLEOTIDE SEQUENCE [LARGE SCALE GENOMIC DNA]</scope>
    <source>
        <strain evidence="3 4">NBRC 16317</strain>
    </source>
</reference>
<keyword evidence="2" id="KW-0663">Pyridoxal phosphate</keyword>
<organism evidence="3 4">
    <name type="scientific">Micromonospora gifhornensis</name>
    <dbReference type="NCBI Taxonomy" id="84594"/>
    <lineage>
        <taxon>Bacteria</taxon>
        <taxon>Bacillati</taxon>
        <taxon>Actinomycetota</taxon>
        <taxon>Actinomycetes</taxon>
        <taxon>Micromonosporales</taxon>
        <taxon>Micromonosporaceae</taxon>
        <taxon>Micromonospora</taxon>
    </lineage>
</organism>
<accession>A0ABQ4IED5</accession>
<sequence length="396" mass="42264">MTSLLPYGRQSVTDDDVAAVVAALRSDWLTTGPEVAAFEAELSRWAGGAGVAVVSNGTAALHVAYAAAGVGPGDEVIVPPMTFVATASSAVALGARVVFADVEEETFTLDPAAVAAATTGRTAVVAAVDYAGHPADYDALRAAVAGSDALLLADAAHSIGATYRGRPVGSLADLTTFSFFPTKNLTTAEGGAVATGDPELLTRARRFRTVGLVRERDELRWPDEGGWHQEVHAFGLNYRLPDVLCALGRSQLRRLDAFLRRRAELVARYDEALADLPGVLTPGRRDWASPAWHLYPIRVLDGRRREVYDAMRAAGIGVQVNYLPVHWHPAFADLGYRRGSCPVAEGFYAQQLSLPLFPGLRDSDQERVVDALAAALRRPVWPGPPRPAGVPVRPVT</sequence>
<dbReference type="Gene3D" id="3.90.1150.10">
    <property type="entry name" value="Aspartate Aminotransferase, domain 1"/>
    <property type="match status" value="1"/>
</dbReference>
<dbReference type="InterPro" id="IPR015422">
    <property type="entry name" value="PyrdxlP-dep_Trfase_small"/>
</dbReference>
<dbReference type="InterPro" id="IPR015421">
    <property type="entry name" value="PyrdxlP-dep_Trfase_major"/>
</dbReference>
<gene>
    <name evidence="3" type="ORF">Vgi01_29590</name>
</gene>
<dbReference type="EMBL" id="BOPA01000020">
    <property type="protein sequence ID" value="GIJ16275.1"/>
    <property type="molecule type" value="Genomic_DNA"/>
</dbReference>
<dbReference type="Gene3D" id="3.40.640.10">
    <property type="entry name" value="Type I PLP-dependent aspartate aminotransferase-like (Major domain)"/>
    <property type="match status" value="1"/>
</dbReference>
<dbReference type="InterPro" id="IPR015424">
    <property type="entry name" value="PyrdxlP-dep_Trfase"/>
</dbReference>
<evidence type="ECO:0000313" key="4">
    <source>
        <dbReference type="Proteomes" id="UP000647860"/>
    </source>
</evidence>